<protein>
    <recommendedName>
        <fullName evidence="1">Elongator complex protein 6</fullName>
    </recommendedName>
</protein>
<keyword evidence="3" id="KW-0040">ANK repeat</keyword>
<sequence>MFDTQFVFDRQLFDGVYIRSSYSSVHSSRGVYVRHSERKASKPHERVTKREREGGGGSSGGRGEGRRGGGGGESPLSRRMMMSIYQQIFKYLKMKSWWYKHSGKYSCKNHKHVTMEHADLVADMVRVERLTTQERLHLARHRRLQQLKVWRQREKEWLRHQTRHTSNKRHIYFNDSVMLLEAAARNDIDEVRRLLKKGVNPDSTNEDGLTALHQCCIDDNEEMMKLLVEFGANVNAEDSEKWTPLHAAATCGHLHLVRYLIARGANLLAVNADGNMPYDICEDEKTLDCIEGEMARRGVTQELIDETRASTEVQMLRDLQKIVTMGGDLEYKDHQGATPLHIASANGYLRVVEYLLDQHISTDIEDNDKWQPVHAAACWGHLEVLELLVQNGADLNARNKHDETPADICEDPEIRERIVELKTEQESKRLREAQGRRVRRSQSINTRTQSVRRTSIRDKVLTTKKDAQEEARLRLQAQQTYVSIPTPNLPQTENSTNTQDVVNNETDSSTLTPAVRKGPEGKDNDSFMHEDVDKDSVTEPDVPVGSQQPIYSTDDTNGKINIHVSVVFVKSLSDLKKKRAQNRHISSGSMDTNGNGFPVVPVSSISNSDLGTSDFQRFTGNTSEIIGDNHSEKSCCTVIVDMRERMVLIEEQHGCDANFLVNALIANALKKDCGICFVLFHNTFSMRIGYNLMTLKEKGKIALVEPMKELMHNINEICTDTDTMDVGNRIFSDLCIKVSDSSKDNRFDGMTVVDNMFKLLRDSYNEVASQNKTVLIIIEDISHLSDLGLSLRDSMYYIRYIRSLMESHPMTQLCVTVHTYHNNAQNCILDFICNNLKYMADLVLIAEPLVTGHSSDASGKVTVCWNVDSIRSEYHWTEKMTYLYKLLDWHVKIFAPGATTFVT</sequence>
<feature type="compositionally biased region" description="Basic and acidic residues" evidence="4">
    <location>
        <begin position="34"/>
        <end position="54"/>
    </location>
</feature>
<dbReference type="Gene3D" id="3.40.50.300">
    <property type="entry name" value="P-loop containing nucleotide triphosphate hydrolases"/>
    <property type="match status" value="1"/>
</dbReference>
<organism evidence="5 6">
    <name type="scientific">Vespula maculifrons</name>
    <name type="common">Eastern yellow jacket</name>
    <name type="synonym">Wasp</name>
    <dbReference type="NCBI Taxonomy" id="7453"/>
    <lineage>
        <taxon>Eukaryota</taxon>
        <taxon>Metazoa</taxon>
        <taxon>Ecdysozoa</taxon>
        <taxon>Arthropoda</taxon>
        <taxon>Hexapoda</taxon>
        <taxon>Insecta</taxon>
        <taxon>Pterygota</taxon>
        <taxon>Neoptera</taxon>
        <taxon>Endopterygota</taxon>
        <taxon>Hymenoptera</taxon>
        <taxon>Apocrita</taxon>
        <taxon>Aculeata</taxon>
        <taxon>Vespoidea</taxon>
        <taxon>Vespidae</taxon>
        <taxon>Vespinae</taxon>
        <taxon>Vespula</taxon>
    </lineage>
</organism>
<gene>
    <name evidence="5" type="ORF">V1477_015255</name>
</gene>
<feature type="repeat" description="ANK" evidence="3">
    <location>
        <begin position="335"/>
        <end position="367"/>
    </location>
</feature>
<feature type="region of interest" description="Disordered" evidence="4">
    <location>
        <begin position="426"/>
        <end position="554"/>
    </location>
</feature>
<dbReference type="PRINTS" id="PR01415">
    <property type="entry name" value="ANKYRIN"/>
</dbReference>
<dbReference type="Pfam" id="PF12796">
    <property type="entry name" value="Ank_2"/>
    <property type="match status" value="2"/>
</dbReference>
<feature type="compositionally biased region" description="Basic and acidic residues" evidence="4">
    <location>
        <begin position="455"/>
        <end position="473"/>
    </location>
</feature>
<feature type="compositionally biased region" description="Gly residues" evidence="4">
    <location>
        <begin position="55"/>
        <end position="73"/>
    </location>
</feature>
<evidence type="ECO:0000313" key="5">
    <source>
        <dbReference type="EMBL" id="KAL2733014.1"/>
    </source>
</evidence>
<keyword evidence="2" id="KW-0677">Repeat</keyword>
<dbReference type="InterPro" id="IPR018627">
    <property type="entry name" value="ELP6"/>
</dbReference>
<dbReference type="Proteomes" id="UP001607303">
    <property type="component" value="Unassembled WGS sequence"/>
</dbReference>
<dbReference type="Pfam" id="PF09807">
    <property type="entry name" value="ELP6"/>
    <property type="match status" value="1"/>
</dbReference>
<feature type="compositionally biased region" description="Polar residues" evidence="4">
    <location>
        <begin position="441"/>
        <end position="453"/>
    </location>
</feature>
<evidence type="ECO:0000256" key="2">
    <source>
        <dbReference type="ARBA" id="ARBA00022737"/>
    </source>
</evidence>
<accession>A0ABD2BJR3</accession>
<dbReference type="InterPro" id="IPR027417">
    <property type="entry name" value="P-loop_NTPase"/>
</dbReference>
<feature type="repeat" description="ANK" evidence="3">
    <location>
        <begin position="368"/>
        <end position="400"/>
    </location>
</feature>
<evidence type="ECO:0000313" key="6">
    <source>
        <dbReference type="Proteomes" id="UP001607303"/>
    </source>
</evidence>
<dbReference type="PANTHER" id="PTHR24179:SF29">
    <property type="entry name" value="LD46604P"/>
    <property type="match status" value="1"/>
</dbReference>
<dbReference type="EMBL" id="JAYRBN010000075">
    <property type="protein sequence ID" value="KAL2733014.1"/>
    <property type="molecule type" value="Genomic_DNA"/>
</dbReference>
<name>A0ABD2BJR3_VESMC</name>
<dbReference type="InterPro" id="IPR002110">
    <property type="entry name" value="Ankyrin_rpt"/>
</dbReference>
<reference evidence="5 6" key="1">
    <citation type="journal article" date="2024" name="Ann. Entomol. Soc. Am.">
        <title>Genomic analyses of the southern and eastern yellowjacket wasps (Hymenoptera: Vespidae) reveal evolutionary signatures of social life.</title>
        <authorList>
            <person name="Catto M.A."/>
            <person name="Caine P.B."/>
            <person name="Orr S.E."/>
            <person name="Hunt B.G."/>
            <person name="Goodisman M.A.D."/>
        </authorList>
    </citation>
    <scope>NUCLEOTIDE SEQUENCE [LARGE SCALE GENOMIC DNA]</scope>
    <source>
        <strain evidence="5">232</strain>
        <tissue evidence="5">Head and thorax</tissue>
    </source>
</reference>
<feature type="compositionally biased region" description="Basic and acidic residues" evidence="4">
    <location>
        <begin position="426"/>
        <end position="435"/>
    </location>
</feature>
<evidence type="ECO:0000256" key="3">
    <source>
        <dbReference type="PROSITE-ProRule" id="PRU00023"/>
    </source>
</evidence>
<evidence type="ECO:0000256" key="1">
    <source>
        <dbReference type="ARBA" id="ARBA00020263"/>
    </source>
</evidence>
<feature type="compositionally biased region" description="Basic and acidic residues" evidence="4">
    <location>
        <begin position="517"/>
        <end position="537"/>
    </location>
</feature>
<dbReference type="PANTHER" id="PTHR24179">
    <property type="entry name" value="PROTEIN PHOSPHATASE 1 REGULATORY SUBUNIT 12"/>
    <property type="match status" value="1"/>
</dbReference>
<dbReference type="InterPro" id="IPR036770">
    <property type="entry name" value="Ankyrin_rpt-contain_sf"/>
</dbReference>
<dbReference type="SUPFAM" id="SSF48403">
    <property type="entry name" value="Ankyrin repeat"/>
    <property type="match status" value="1"/>
</dbReference>
<feature type="region of interest" description="Disordered" evidence="4">
    <location>
        <begin position="32"/>
        <end position="76"/>
    </location>
</feature>
<proteinExistence type="predicted"/>
<dbReference type="SMART" id="SM00248">
    <property type="entry name" value="ANK"/>
    <property type="match status" value="5"/>
</dbReference>
<keyword evidence="6" id="KW-1185">Reference proteome</keyword>
<dbReference type="AlphaFoldDB" id="A0ABD2BJR3"/>
<dbReference type="PROSITE" id="PS50297">
    <property type="entry name" value="ANK_REP_REGION"/>
    <property type="match status" value="4"/>
</dbReference>
<feature type="repeat" description="ANK" evidence="3">
    <location>
        <begin position="240"/>
        <end position="272"/>
    </location>
</feature>
<dbReference type="CDD" id="cd19495">
    <property type="entry name" value="Elp6"/>
    <property type="match status" value="1"/>
</dbReference>
<dbReference type="Gene3D" id="1.25.40.20">
    <property type="entry name" value="Ankyrin repeat-containing domain"/>
    <property type="match status" value="2"/>
</dbReference>
<feature type="repeat" description="ANK" evidence="3">
    <location>
        <begin position="207"/>
        <end position="239"/>
    </location>
</feature>
<feature type="compositionally biased region" description="Polar residues" evidence="4">
    <location>
        <begin position="476"/>
        <end position="512"/>
    </location>
</feature>
<dbReference type="PROSITE" id="PS50088">
    <property type="entry name" value="ANK_REPEAT"/>
    <property type="match status" value="4"/>
</dbReference>
<dbReference type="FunFam" id="1.25.40.20:FF:000198">
    <property type="entry name" value="Myosin binding subunit, isoform P"/>
    <property type="match status" value="1"/>
</dbReference>
<comment type="caution">
    <text evidence="5">The sequence shown here is derived from an EMBL/GenBank/DDBJ whole genome shotgun (WGS) entry which is preliminary data.</text>
</comment>
<dbReference type="InterPro" id="IPR051226">
    <property type="entry name" value="PP1_Regulatory_Subunit"/>
</dbReference>
<feature type="compositionally biased region" description="Polar residues" evidence="4">
    <location>
        <begin position="545"/>
        <end position="554"/>
    </location>
</feature>
<evidence type="ECO:0000256" key="4">
    <source>
        <dbReference type="SAM" id="MobiDB-lite"/>
    </source>
</evidence>